<dbReference type="InterPro" id="IPR001279">
    <property type="entry name" value="Metallo-B-lactamas"/>
</dbReference>
<keyword evidence="4" id="KW-1185">Reference proteome</keyword>
<proteinExistence type="predicted"/>
<dbReference type="SUPFAM" id="SSF56281">
    <property type="entry name" value="Metallo-hydrolase/oxidoreductase"/>
    <property type="match status" value="1"/>
</dbReference>
<feature type="region of interest" description="Disordered" evidence="1">
    <location>
        <begin position="1"/>
        <end position="22"/>
    </location>
</feature>
<reference evidence="3 4" key="1">
    <citation type="journal article" date="2021" name="Arch. Microbiol.">
        <title>Myceligenerans indicum sp. nov., an actinobacterium isolated from mangrove sediment of Sundarbans, India.</title>
        <authorList>
            <person name="Asha K."/>
            <person name="Bhadury P."/>
        </authorList>
    </citation>
    <scope>NUCLEOTIDE SEQUENCE [LARGE SCALE GENOMIC DNA]</scope>
    <source>
        <strain evidence="3 4">I2</strain>
    </source>
</reference>
<accession>A0ABS1LPL7</accession>
<dbReference type="Gene3D" id="3.60.15.10">
    <property type="entry name" value="Ribonuclease Z/Hydroxyacylglutathione hydrolase-like"/>
    <property type="match status" value="1"/>
</dbReference>
<evidence type="ECO:0000313" key="3">
    <source>
        <dbReference type="EMBL" id="MBL0888231.1"/>
    </source>
</evidence>
<dbReference type="Proteomes" id="UP000675409">
    <property type="component" value="Unassembled WGS sequence"/>
</dbReference>
<dbReference type="InterPro" id="IPR036866">
    <property type="entry name" value="RibonucZ/Hydroxyglut_hydro"/>
</dbReference>
<gene>
    <name evidence="3" type="ORF">HGK34_18405</name>
</gene>
<name>A0ABS1LPL7_9MICO</name>
<evidence type="ECO:0000259" key="2">
    <source>
        <dbReference type="SMART" id="SM00849"/>
    </source>
</evidence>
<protein>
    <submittedName>
        <fullName evidence="3">MBL fold metallo-hydrolase</fullName>
    </submittedName>
</protein>
<dbReference type="PANTHER" id="PTHR42951">
    <property type="entry name" value="METALLO-BETA-LACTAMASE DOMAIN-CONTAINING"/>
    <property type="match status" value="1"/>
</dbReference>
<sequence>MSTTTTLVLGPDAGGRSGPAAARGRPALLVDPAWDPDELNAIGADVGSLGAEVTAGLATHAHHDHLLWHPAYGPGVVRWASSGTAAVVARRRRDLLRELDDDAVAPYPDAVRALFGRVTALPGGDRPHRTRIPDPHGRLPRHEVVIHDAHAPGHSALWLPGVKVLVAGDMLSDLEIPLPFDPDDVDAYLAGLDRLEPYVRAATVLVPGHGTPSDTPLRRLDADRRYLDAVLRGRTRDDPRLANLGMAEEHARVLRIVAARTRS</sequence>
<organism evidence="3 4">
    <name type="scientific">Myceligenerans indicum</name>
    <dbReference type="NCBI Taxonomy" id="2593663"/>
    <lineage>
        <taxon>Bacteria</taxon>
        <taxon>Bacillati</taxon>
        <taxon>Actinomycetota</taxon>
        <taxon>Actinomycetes</taxon>
        <taxon>Micrococcales</taxon>
        <taxon>Promicromonosporaceae</taxon>
        <taxon>Myceligenerans</taxon>
    </lineage>
</organism>
<dbReference type="EMBL" id="JABBYC010000048">
    <property type="protein sequence ID" value="MBL0888231.1"/>
    <property type="molecule type" value="Genomic_DNA"/>
</dbReference>
<feature type="domain" description="Metallo-beta-lactamase" evidence="2">
    <location>
        <begin position="15"/>
        <end position="209"/>
    </location>
</feature>
<evidence type="ECO:0000256" key="1">
    <source>
        <dbReference type="SAM" id="MobiDB-lite"/>
    </source>
</evidence>
<comment type="caution">
    <text evidence="3">The sequence shown here is derived from an EMBL/GenBank/DDBJ whole genome shotgun (WGS) entry which is preliminary data.</text>
</comment>
<dbReference type="InterPro" id="IPR050855">
    <property type="entry name" value="NDM-1-like"/>
</dbReference>
<dbReference type="Pfam" id="PF00753">
    <property type="entry name" value="Lactamase_B"/>
    <property type="match status" value="1"/>
</dbReference>
<dbReference type="SMART" id="SM00849">
    <property type="entry name" value="Lactamase_B"/>
    <property type="match status" value="1"/>
</dbReference>
<evidence type="ECO:0000313" key="4">
    <source>
        <dbReference type="Proteomes" id="UP000675409"/>
    </source>
</evidence>